<organism evidence="2 3">
    <name type="scientific">Oryza sativa subsp. japonica</name>
    <name type="common">Rice</name>
    <dbReference type="NCBI Taxonomy" id="39947"/>
    <lineage>
        <taxon>Eukaryota</taxon>
        <taxon>Viridiplantae</taxon>
        <taxon>Streptophyta</taxon>
        <taxon>Embryophyta</taxon>
        <taxon>Tracheophyta</taxon>
        <taxon>Spermatophyta</taxon>
        <taxon>Magnoliopsida</taxon>
        <taxon>Liliopsida</taxon>
        <taxon>Poales</taxon>
        <taxon>Poaceae</taxon>
        <taxon>BOP clade</taxon>
        <taxon>Oryzoideae</taxon>
        <taxon>Oryzeae</taxon>
        <taxon>Oryzinae</taxon>
        <taxon>Oryza</taxon>
        <taxon>Oryza sativa</taxon>
    </lineage>
</organism>
<name>Q69KD7_ORYSJ</name>
<sequence>MARGGWRTCAPPPARFVPLGPPAPGHCPVPLAPLTTVLRVSIHCEGCKKVKEVLQNIEGVHSFCWPVKGGERCGAAQGDSGERCGNNALIRWLLMSGKHTTVWPSPPIAAVKKTRRGPWSVSSYYPPLPQISPVAYPPLSHFLRKAEATAADDSYQRRSSGSGGREFGWEEAD</sequence>
<proteinExistence type="predicted"/>
<evidence type="ECO:0000313" key="3">
    <source>
        <dbReference type="Proteomes" id="UP000000763"/>
    </source>
</evidence>
<dbReference type="EMBL" id="AP005934">
    <property type="protein sequence ID" value="BAD36603.1"/>
    <property type="molecule type" value="Genomic_DNA"/>
</dbReference>
<evidence type="ECO:0000313" key="2">
    <source>
        <dbReference type="EMBL" id="BAD36603.1"/>
    </source>
</evidence>
<reference evidence="3" key="1">
    <citation type="journal article" date="2005" name="Nature">
        <title>The map-based sequence of the rice genome.</title>
        <authorList>
            <consortium name="International rice genome sequencing project (IRGSP)"/>
            <person name="Matsumoto T."/>
            <person name="Wu J."/>
            <person name="Kanamori H."/>
            <person name="Katayose Y."/>
            <person name="Fujisawa M."/>
            <person name="Namiki N."/>
            <person name="Mizuno H."/>
            <person name="Yamamoto K."/>
            <person name="Antonio B.A."/>
            <person name="Baba T."/>
            <person name="Sakata K."/>
            <person name="Nagamura Y."/>
            <person name="Aoki H."/>
            <person name="Arikawa K."/>
            <person name="Arita K."/>
            <person name="Bito T."/>
            <person name="Chiden Y."/>
            <person name="Fujitsuka N."/>
            <person name="Fukunaka R."/>
            <person name="Hamada M."/>
            <person name="Harada C."/>
            <person name="Hayashi A."/>
            <person name="Hijishita S."/>
            <person name="Honda M."/>
            <person name="Hosokawa S."/>
            <person name="Ichikawa Y."/>
            <person name="Idonuma A."/>
            <person name="Iijima M."/>
            <person name="Ikeda M."/>
            <person name="Ikeno M."/>
            <person name="Ito K."/>
            <person name="Ito S."/>
            <person name="Ito T."/>
            <person name="Ito Y."/>
            <person name="Ito Y."/>
            <person name="Iwabuchi A."/>
            <person name="Kamiya K."/>
            <person name="Karasawa W."/>
            <person name="Kurita K."/>
            <person name="Katagiri S."/>
            <person name="Kikuta A."/>
            <person name="Kobayashi H."/>
            <person name="Kobayashi N."/>
            <person name="Machita K."/>
            <person name="Maehara T."/>
            <person name="Masukawa M."/>
            <person name="Mizubayashi T."/>
            <person name="Mukai Y."/>
            <person name="Nagasaki H."/>
            <person name="Nagata Y."/>
            <person name="Naito S."/>
            <person name="Nakashima M."/>
            <person name="Nakama Y."/>
            <person name="Nakamichi Y."/>
            <person name="Nakamura M."/>
            <person name="Meguro A."/>
            <person name="Negishi M."/>
            <person name="Ohta I."/>
            <person name="Ohta T."/>
            <person name="Okamoto M."/>
            <person name="Ono N."/>
            <person name="Saji S."/>
            <person name="Sakaguchi M."/>
            <person name="Sakai K."/>
            <person name="Shibata M."/>
            <person name="Shimokawa T."/>
            <person name="Song J."/>
            <person name="Takazaki Y."/>
            <person name="Terasawa K."/>
            <person name="Tsugane M."/>
            <person name="Tsuji K."/>
            <person name="Ueda S."/>
            <person name="Waki K."/>
            <person name="Yamagata H."/>
            <person name="Yamamoto M."/>
            <person name="Yamamoto S."/>
            <person name="Yamane H."/>
            <person name="Yoshiki S."/>
            <person name="Yoshihara R."/>
            <person name="Yukawa K."/>
            <person name="Zhong H."/>
            <person name="Yano M."/>
            <person name="Yuan Q."/>
            <person name="Ouyang S."/>
            <person name="Liu J."/>
            <person name="Jones K.M."/>
            <person name="Gansberger K."/>
            <person name="Moffat K."/>
            <person name="Hill J."/>
            <person name="Bera J."/>
            <person name="Fadrosh D."/>
            <person name="Jin S."/>
            <person name="Johri S."/>
            <person name="Kim M."/>
            <person name="Overton L."/>
            <person name="Reardon M."/>
            <person name="Tsitrin T."/>
            <person name="Vuong H."/>
            <person name="Weaver B."/>
            <person name="Ciecko A."/>
            <person name="Tallon L."/>
            <person name="Jackson J."/>
            <person name="Pai G."/>
            <person name="Aken S.V."/>
            <person name="Utterback T."/>
            <person name="Reidmuller S."/>
            <person name="Feldblyum T."/>
            <person name="Hsiao J."/>
            <person name="Zismann V."/>
            <person name="Iobst S."/>
            <person name="de Vazeille A.R."/>
            <person name="Buell C.R."/>
            <person name="Ying K."/>
            <person name="Li Y."/>
            <person name="Lu T."/>
            <person name="Huang Y."/>
            <person name="Zhao Q."/>
            <person name="Feng Q."/>
            <person name="Zhang L."/>
            <person name="Zhu J."/>
            <person name="Weng Q."/>
            <person name="Mu J."/>
            <person name="Lu Y."/>
            <person name="Fan D."/>
            <person name="Liu Y."/>
            <person name="Guan J."/>
            <person name="Zhang Y."/>
            <person name="Yu S."/>
            <person name="Liu X."/>
            <person name="Zhang Y."/>
            <person name="Hong G."/>
            <person name="Han B."/>
            <person name="Choisne N."/>
            <person name="Demange N."/>
            <person name="Orjeda G."/>
            <person name="Samain S."/>
            <person name="Cattolico L."/>
            <person name="Pelletier E."/>
            <person name="Couloux A."/>
            <person name="Segurens B."/>
            <person name="Wincker P."/>
            <person name="D'Hont A."/>
            <person name="Scarpelli C."/>
            <person name="Weissenbach J."/>
            <person name="Salanoubat M."/>
            <person name="Quetier F."/>
            <person name="Yu Y."/>
            <person name="Kim H.R."/>
            <person name="Rambo T."/>
            <person name="Currie J."/>
            <person name="Collura K."/>
            <person name="Luo M."/>
            <person name="Yang T."/>
            <person name="Ammiraju J.S.S."/>
            <person name="Engler F."/>
            <person name="Soderlund C."/>
            <person name="Wing R.A."/>
            <person name="Palmer L.E."/>
            <person name="de la Bastide M."/>
            <person name="Spiegel L."/>
            <person name="Nascimento L."/>
            <person name="Zutavern T."/>
            <person name="O'Shaughnessy A."/>
            <person name="Dike S."/>
            <person name="Dedhia N."/>
            <person name="Preston R."/>
            <person name="Balija V."/>
            <person name="McCombie W.R."/>
            <person name="Chow T."/>
            <person name="Chen H."/>
            <person name="Chung M."/>
            <person name="Chen C."/>
            <person name="Shaw J."/>
            <person name="Wu H."/>
            <person name="Hsiao K."/>
            <person name="Chao Y."/>
            <person name="Chu M."/>
            <person name="Cheng C."/>
            <person name="Hour A."/>
            <person name="Lee P."/>
            <person name="Lin S."/>
            <person name="Lin Y."/>
            <person name="Liou J."/>
            <person name="Liu S."/>
            <person name="Hsing Y."/>
            <person name="Raghuvanshi S."/>
            <person name="Mohanty A."/>
            <person name="Bharti A.K."/>
            <person name="Gaur A."/>
            <person name="Gupta V."/>
            <person name="Kumar D."/>
            <person name="Ravi V."/>
            <person name="Vij S."/>
            <person name="Kapur A."/>
            <person name="Khurana P."/>
            <person name="Khurana P."/>
            <person name="Khurana J.P."/>
            <person name="Tyagi A.K."/>
            <person name="Gaikwad K."/>
            <person name="Singh A."/>
            <person name="Dalal V."/>
            <person name="Srivastava S."/>
            <person name="Dixit A."/>
            <person name="Pal A.K."/>
            <person name="Ghazi I.A."/>
            <person name="Yadav M."/>
            <person name="Pandit A."/>
            <person name="Bhargava A."/>
            <person name="Sureshbabu K."/>
            <person name="Batra K."/>
            <person name="Sharma T.R."/>
            <person name="Mohapatra T."/>
            <person name="Singh N.K."/>
            <person name="Messing J."/>
            <person name="Nelson A.B."/>
            <person name="Fuks G."/>
            <person name="Kavchok S."/>
            <person name="Keizer G."/>
            <person name="Linton E."/>
            <person name="Llaca V."/>
            <person name="Song R."/>
            <person name="Tanyolac B."/>
            <person name="Young S."/>
            <person name="Ho-Il K."/>
            <person name="Hahn J.H."/>
            <person name="Sangsakoo G."/>
            <person name="Vanavichit A."/>
            <person name="de Mattos Luiz.A.T."/>
            <person name="Zimmer P.D."/>
            <person name="Malone G."/>
            <person name="Dellagostin O."/>
            <person name="de Oliveira A.C."/>
            <person name="Bevan M."/>
            <person name="Bancroft I."/>
            <person name="Minx P."/>
            <person name="Cordum H."/>
            <person name="Wilson R."/>
            <person name="Cheng Z."/>
            <person name="Jin W."/>
            <person name="Jiang J."/>
            <person name="Leong S.A."/>
            <person name="Iwama H."/>
            <person name="Gojobori T."/>
            <person name="Itoh T."/>
            <person name="Niimura Y."/>
            <person name="Fujii Y."/>
            <person name="Habara T."/>
            <person name="Sakai H."/>
            <person name="Sato Y."/>
            <person name="Wilson G."/>
            <person name="Kumar K."/>
            <person name="McCouch S."/>
            <person name="Juretic N."/>
            <person name="Hoen D."/>
            <person name="Wright S."/>
            <person name="Bruskiewich R."/>
            <person name="Bureau T."/>
            <person name="Miyao A."/>
            <person name="Hirochika H."/>
            <person name="Nishikawa T."/>
            <person name="Kadowaki K."/>
            <person name="Sugiura M."/>
            <person name="Burr B."/>
            <person name="Sasaki T."/>
        </authorList>
    </citation>
    <scope>NUCLEOTIDE SEQUENCE [LARGE SCALE GENOMIC DNA]</scope>
    <source>
        <strain evidence="3">cv. Nipponbare</strain>
    </source>
</reference>
<evidence type="ECO:0000256" key="1">
    <source>
        <dbReference type="SAM" id="MobiDB-lite"/>
    </source>
</evidence>
<feature type="region of interest" description="Disordered" evidence="1">
    <location>
        <begin position="149"/>
        <end position="173"/>
    </location>
</feature>
<accession>Q69KD7</accession>
<reference evidence="3" key="2">
    <citation type="journal article" date="2008" name="Nucleic Acids Res.">
        <title>The rice annotation project database (RAP-DB): 2008 update.</title>
        <authorList>
            <consortium name="The rice annotation project (RAP)"/>
        </authorList>
    </citation>
    <scope>GENOME REANNOTATION</scope>
    <source>
        <strain evidence="3">cv. Nipponbare</strain>
    </source>
</reference>
<dbReference type="AlphaFoldDB" id="Q69KD7"/>
<dbReference type="Proteomes" id="UP000000763">
    <property type="component" value="Chromosome 9"/>
</dbReference>
<gene>
    <name evidence="2" type="primary">P0023E10.23</name>
</gene>
<protein>
    <submittedName>
        <fullName evidence="2">Uncharacterized protein</fullName>
    </submittedName>
</protein>